<dbReference type="EMBL" id="UGHK01000002">
    <property type="protein sequence ID" value="STO72499.1"/>
    <property type="molecule type" value="Genomic_DNA"/>
</dbReference>
<accession>A0A377I7E9</accession>
<evidence type="ECO:0000313" key="6">
    <source>
        <dbReference type="EMBL" id="STO72499.1"/>
    </source>
</evidence>
<dbReference type="AlphaFoldDB" id="A0A377I7E9"/>
<proteinExistence type="predicted"/>
<keyword evidence="1" id="KW-0175">Coiled coil</keyword>
<reference evidence="4 7" key="1">
    <citation type="submission" date="2018-06" db="EMBL/GenBank/DDBJ databases">
        <authorList>
            <consortium name="Pathogen Informatics"/>
            <person name="Doyle S."/>
        </authorList>
    </citation>
    <scope>NUCLEOTIDE SEQUENCE [LARGE SCALE GENOMIC DNA]</scope>
    <source>
        <strain evidence="4 7">NCTC11296</strain>
    </source>
</reference>
<sequence length="368" mass="40851">MTLIDIFRAGSRPDANGNVVNITTESLQQAIDAYNPQFHESPVVIGHPKDNHPAYAWVKGLQLNGDTLQAELTQIDPDFAEMVQNGRFKKVSASFYLPDSPNNPVAGKLYLRHVGFLGAVPPAVKGLRNPEFNEEEQGIVEFSDWAQSSLWRRLRDWVIGKYGQEEADKALPDYLVSSVQEESIREEYRHTDVLVPDFNENNVQPEGEPAMSAEEKAELDRLRQENEQLKATKAKAEAEKAEAELNSAKAENASFAEALISEGKLAPKNKDKVVSMLNAMTVQAQGGVVEFEEGESLVQQFKAYLKDQPKVVEFSEVATKDKAAQPADETVDYAEGTSPASIDADKRIRAYMGEHNVDYTTAFNALFN</sequence>
<organism evidence="4 7">
    <name type="scientific">Avibacterium paragallinarum</name>
    <name type="common">Haemophilus gallinarum</name>
    <dbReference type="NCBI Taxonomy" id="728"/>
    <lineage>
        <taxon>Bacteria</taxon>
        <taxon>Pseudomonadati</taxon>
        <taxon>Pseudomonadota</taxon>
        <taxon>Gammaproteobacteria</taxon>
        <taxon>Pasteurellales</taxon>
        <taxon>Pasteurellaceae</taxon>
        <taxon>Avibacterium</taxon>
    </lineage>
</organism>
<evidence type="ECO:0000313" key="2">
    <source>
        <dbReference type="EMBL" id="RZN60803.1"/>
    </source>
</evidence>
<dbReference type="EMBL" id="UGHK01000002">
    <property type="protein sequence ID" value="STO71386.1"/>
    <property type="molecule type" value="Genomic_DNA"/>
</dbReference>
<protein>
    <submittedName>
        <fullName evidence="2">Peptidase</fullName>
    </submittedName>
    <submittedName>
        <fullName evidence="4">Putative bacteriophage protein</fullName>
    </submittedName>
</protein>
<evidence type="ECO:0000313" key="8">
    <source>
        <dbReference type="Proteomes" id="UP000294229"/>
    </source>
</evidence>
<dbReference type="EMBL" id="UGHK01000002">
    <property type="protein sequence ID" value="STO71101.1"/>
    <property type="molecule type" value="Genomic_DNA"/>
</dbReference>
<evidence type="ECO:0000313" key="5">
    <source>
        <dbReference type="EMBL" id="STO71386.1"/>
    </source>
</evidence>
<dbReference type="Proteomes" id="UP000254465">
    <property type="component" value="Unassembled WGS sequence"/>
</dbReference>
<reference evidence="2 8" key="2">
    <citation type="submission" date="2018-11" db="EMBL/GenBank/DDBJ databases">
        <title>Sequencing Av. paragallinarum serogroups.</title>
        <authorList>
            <person name="Hellmuth J.E."/>
            <person name="Boucher C.E."/>
            <person name="Cason E.D."/>
        </authorList>
    </citation>
    <scope>NUCLEOTIDE SEQUENCE [LARGE SCALE GENOMIC DNA]</scope>
    <source>
        <strain evidence="2 8">SA-3</strain>
    </source>
</reference>
<dbReference type="EMBL" id="UGHK01000001">
    <property type="protein sequence ID" value="STO70978.1"/>
    <property type="molecule type" value="Genomic_DNA"/>
</dbReference>
<feature type="coiled-coil region" evidence="1">
    <location>
        <begin position="212"/>
        <end position="258"/>
    </location>
</feature>
<dbReference type="Proteomes" id="UP000294229">
    <property type="component" value="Unassembled WGS sequence"/>
</dbReference>
<evidence type="ECO:0000313" key="7">
    <source>
        <dbReference type="Proteomes" id="UP000254465"/>
    </source>
</evidence>
<dbReference type="RefSeq" id="WP_017805320.1">
    <property type="nucleotide sequence ID" value="NZ_RQXP01000054.1"/>
</dbReference>
<name>A0A377I7E9_AVIPA</name>
<dbReference type="EMBL" id="RQXS01000006">
    <property type="protein sequence ID" value="RZN60803.1"/>
    <property type="molecule type" value="Genomic_DNA"/>
</dbReference>
<evidence type="ECO:0000313" key="3">
    <source>
        <dbReference type="EMBL" id="STO70978.1"/>
    </source>
</evidence>
<evidence type="ECO:0000256" key="1">
    <source>
        <dbReference type="SAM" id="Coils"/>
    </source>
</evidence>
<gene>
    <name evidence="2" type="ORF">EIG79_02630</name>
    <name evidence="3" type="ORF">NCTC11296_00898</name>
    <name evidence="4" type="ORF">NCTC11296_00996</name>
    <name evidence="5" type="ORF">NCTC11296_01286</name>
    <name evidence="6" type="ORF">NCTC11296_02427</name>
</gene>
<evidence type="ECO:0000313" key="4">
    <source>
        <dbReference type="EMBL" id="STO71101.1"/>
    </source>
</evidence>